<dbReference type="AlphaFoldDB" id="A0A5J4YSD4"/>
<dbReference type="Proteomes" id="UP000324585">
    <property type="component" value="Unassembled WGS sequence"/>
</dbReference>
<evidence type="ECO:0000256" key="1">
    <source>
        <dbReference type="SAM" id="MobiDB-lite"/>
    </source>
</evidence>
<protein>
    <submittedName>
        <fullName evidence="2">Uncharacterized protein</fullName>
    </submittedName>
</protein>
<reference evidence="3" key="1">
    <citation type="journal article" date="2019" name="Nat. Commun.">
        <title>Expansion of phycobilisome linker gene families in mesophilic red algae.</title>
        <authorList>
            <person name="Lee J."/>
            <person name="Kim D."/>
            <person name="Bhattacharya D."/>
            <person name="Yoon H.S."/>
        </authorList>
    </citation>
    <scope>NUCLEOTIDE SEQUENCE [LARGE SCALE GENOMIC DNA]</scope>
    <source>
        <strain evidence="3">CCMP 1328</strain>
    </source>
</reference>
<organism evidence="2 3">
    <name type="scientific">Porphyridium purpureum</name>
    <name type="common">Red alga</name>
    <name type="synonym">Porphyridium cruentum</name>
    <dbReference type="NCBI Taxonomy" id="35688"/>
    <lineage>
        <taxon>Eukaryota</taxon>
        <taxon>Rhodophyta</taxon>
        <taxon>Bangiophyceae</taxon>
        <taxon>Porphyridiales</taxon>
        <taxon>Porphyridiaceae</taxon>
        <taxon>Porphyridium</taxon>
    </lineage>
</organism>
<proteinExistence type="predicted"/>
<evidence type="ECO:0000313" key="3">
    <source>
        <dbReference type="Proteomes" id="UP000324585"/>
    </source>
</evidence>
<keyword evidence="3" id="KW-1185">Reference proteome</keyword>
<name>A0A5J4YSD4_PORPP</name>
<dbReference type="EMBL" id="VRMN01000006">
    <property type="protein sequence ID" value="KAA8493820.1"/>
    <property type="molecule type" value="Genomic_DNA"/>
</dbReference>
<accession>A0A5J4YSD4</accession>
<gene>
    <name evidence="2" type="ORF">FVE85_4957</name>
</gene>
<feature type="region of interest" description="Disordered" evidence="1">
    <location>
        <begin position="74"/>
        <end position="94"/>
    </location>
</feature>
<comment type="caution">
    <text evidence="2">The sequence shown here is derived from an EMBL/GenBank/DDBJ whole genome shotgun (WGS) entry which is preliminary data.</text>
</comment>
<evidence type="ECO:0000313" key="2">
    <source>
        <dbReference type="EMBL" id="KAA8493820.1"/>
    </source>
</evidence>
<sequence>MIRYGAAGRAAPTGLWVDARDAFDDAVCADGAGACGDAAVMCAPQHEHQQEAEGECPFVETALRLMVQENERKRRMQSGKVAGGTDCVPRRPGPQLDAAVPRRLVVLRVHSKAAWKSGSRPDVHKLRRTHTGTQAKPCSAPLVRRGKTKLQGHVQSLEDELFFSLTEPERMQQHDDAQALALILSNHTKACQIFAQHPESALSFVEKSARASAHPRSAVNADRLSLICCALLVGIGELSANLKKETASWMVSEAARMLAKYDTEMGADESRATETDTGPVRPSSLALRALQSIICTHDSGPDLVSLLDSARAQRVFAVLVSDSKPGTSSSPCALPDILSALCLLECWSLVHDHALVRAGFAAESCFARLLGFLDEAPDLHTATNKGEHAKGVQVSTNLMELVRDALHVTHEALFCQVLRVLINAMHDQACVQAALDSGQMWHAADSLAALLSRAATFDMRVLVFASVAQLLSVLPSNASRAHLECLASILSSSMNTHLATHPLNFSDGDTCIESSYVGLLLAVGLCHDAPTLRRTFAALLWHATPQIKLHVVVDALAVLKHASAESGISSLRVDARTDELAERLKLVDLEALANG</sequence>